<evidence type="ECO:0000313" key="1">
    <source>
        <dbReference type="EMBL" id="GAH85185.1"/>
    </source>
</evidence>
<accession>X1JUT9</accession>
<comment type="caution">
    <text evidence="1">The sequence shown here is derived from an EMBL/GenBank/DDBJ whole genome shotgun (WGS) entry which is preliminary data.</text>
</comment>
<proteinExistence type="predicted"/>
<organism evidence="1">
    <name type="scientific">marine sediment metagenome</name>
    <dbReference type="NCBI Taxonomy" id="412755"/>
    <lineage>
        <taxon>unclassified sequences</taxon>
        <taxon>metagenomes</taxon>
        <taxon>ecological metagenomes</taxon>
    </lineage>
</organism>
<reference evidence="1" key="1">
    <citation type="journal article" date="2014" name="Front. Microbiol.">
        <title>High frequency of phylogenetically diverse reductive dehalogenase-homologous genes in deep subseafloor sedimentary metagenomes.</title>
        <authorList>
            <person name="Kawai M."/>
            <person name="Futagami T."/>
            <person name="Toyoda A."/>
            <person name="Takaki Y."/>
            <person name="Nishi S."/>
            <person name="Hori S."/>
            <person name="Arai W."/>
            <person name="Tsubouchi T."/>
            <person name="Morono Y."/>
            <person name="Uchiyama I."/>
            <person name="Ito T."/>
            <person name="Fujiyama A."/>
            <person name="Inagaki F."/>
            <person name="Takami H."/>
        </authorList>
    </citation>
    <scope>NUCLEOTIDE SEQUENCE</scope>
    <source>
        <strain evidence="1">Expedition CK06-06</strain>
    </source>
</reference>
<gene>
    <name evidence="1" type="ORF">S03H2_63471</name>
</gene>
<protein>
    <recommendedName>
        <fullName evidence="2">General secretion pathway GspH domain-containing protein</fullName>
    </recommendedName>
</protein>
<dbReference type="EMBL" id="BARU01041134">
    <property type="protein sequence ID" value="GAH85185.1"/>
    <property type="molecule type" value="Genomic_DNA"/>
</dbReference>
<dbReference type="AlphaFoldDB" id="X1JUT9"/>
<evidence type="ECO:0008006" key="2">
    <source>
        <dbReference type="Google" id="ProtNLM"/>
    </source>
</evidence>
<sequence>ISVAAGAVLVLAAWAMWAMSARQTVAALARAESSSTAFAVLQRIEQEVLRAREIQVPDPEYPAASSIRLDVGTGRPKVYRAFRLADGQLVVDMEDESAEPLRVFEGIDALEFTLGDPPMNSVVEIACTVTIDGQRSVLRSAAKKRN</sequence>
<name>X1JUT9_9ZZZZ</name>
<feature type="non-terminal residue" evidence="1">
    <location>
        <position position="1"/>
    </location>
</feature>